<organism evidence="3 4">
    <name type="scientific">Glonium stellatum</name>
    <dbReference type="NCBI Taxonomy" id="574774"/>
    <lineage>
        <taxon>Eukaryota</taxon>
        <taxon>Fungi</taxon>
        <taxon>Dikarya</taxon>
        <taxon>Ascomycota</taxon>
        <taxon>Pezizomycotina</taxon>
        <taxon>Dothideomycetes</taxon>
        <taxon>Pleosporomycetidae</taxon>
        <taxon>Gloniales</taxon>
        <taxon>Gloniaceae</taxon>
        <taxon>Glonium</taxon>
    </lineage>
</organism>
<feature type="region of interest" description="Disordered" evidence="1">
    <location>
        <begin position="167"/>
        <end position="188"/>
    </location>
</feature>
<protein>
    <recommendedName>
        <fullName evidence="5">GPI anchored protein</fullName>
    </recommendedName>
</protein>
<proteinExistence type="predicted"/>
<evidence type="ECO:0000256" key="1">
    <source>
        <dbReference type="SAM" id="MobiDB-lite"/>
    </source>
</evidence>
<evidence type="ECO:0000313" key="3">
    <source>
        <dbReference type="EMBL" id="OCL10237.1"/>
    </source>
</evidence>
<dbReference type="Proteomes" id="UP000250140">
    <property type="component" value="Unassembled WGS sequence"/>
</dbReference>
<evidence type="ECO:0008006" key="5">
    <source>
        <dbReference type="Google" id="ProtNLM"/>
    </source>
</evidence>
<sequence>MLLSVYFLVLSVALPSTVTVKAQELIAAYAAISHDQTFAFRPLAPRNILPRDYCGPSQQWCVCPFECDNDVCVLNMALSPCSGDEGGAPTCNSDEGLCPDGTMCCRVGETCDTANQQCLSCPTGTESCDDGTCCRGGTTCAGNGQCFNGAAVSASSEVPTETLRVTATSGAAQTSTGTGRSATSAGGASGTAITGSAVPVQTPGPNAAIPSFSGTGSYQLAAVVAWLALLML</sequence>
<evidence type="ECO:0000256" key="2">
    <source>
        <dbReference type="SAM" id="SignalP"/>
    </source>
</evidence>
<keyword evidence="2" id="KW-0732">Signal</keyword>
<dbReference type="AlphaFoldDB" id="A0A8E2F465"/>
<name>A0A8E2F465_9PEZI</name>
<feature type="chain" id="PRO_5033984187" description="GPI anchored protein" evidence="2">
    <location>
        <begin position="23"/>
        <end position="232"/>
    </location>
</feature>
<reference evidence="3 4" key="1">
    <citation type="journal article" date="2016" name="Nat. Commun.">
        <title>Ectomycorrhizal ecology is imprinted in the genome of the dominant symbiotic fungus Cenococcum geophilum.</title>
        <authorList>
            <consortium name="DOE Joint Genome Institute"/>
            <person name="Peter M."/>
            <person name="Kohler A."/>
            <person name="Ohm R.A."/>
            <person name="Kuo A."/>
            <person name="Krutzmann J."/>
            <person name="Morin E."/>
            <person name="Arend M."/>
            <person name="Barry K.W."/>
            <person name="Binder M."/>
            <person name="Choi C."/>
            <person name="Clum A."/>
            <person name="Copeland A."/>
            <person name="Grisel N."/>
            <person name="Haridas S."/>
            <person name="Kipfer T."/>
            <person name="LaButti K."/>
            <person name="Lindquist E."/>
            <person name="Lipzen A."/>
            <person name="Maire R."/>
            <person name="Meier B."/>
            <person name="Mihaltcheva S."/>
            <person name="Molinier V."/>
            <person name="Murat C."/>
            <person name="Poggeler S."/>
            <person name="Quandt C.A."/>
            <person name="Sperisen C."/>
            <person name="Tritt A."/>
            <person name="Tisserant E."/>
            <person name="Crous P.W."/>
            <person name="Henrissat B."/>
            <person name="Nehls U."/>
            <person name="Egli S."/>
            <person name="Spatafora J.W."/>
            <person name="Grigoriev I.V."/>
            <person name="Martin F.M."/>
        </authorList>
    </citation>
    <scope>NUCLEOTIDE SEQUENCE [LARGE SCALE GENOMIC DNA]</scope>
    <source>
        <strain evidence="3 4">CBS 207.34</strain>
    </source>
</reference>
<gene>
    <name evidence="3" type="ORF">AOQ84DRAFT_375090</name>
</gene>
<dbReference type="EMBL" id="KV749283">
    <property type="protein sequence ID" value="OCL10237.1"/>
    <property type="molecule type" value="Genomic_DNA"/>
</dbReference>
<feature type="signal peptide" evidence="2">
    <location>
        <begin position="1"/>
        <end position="22"/>
    </location>
</feature>
<accession>A0A8E2F465</accession>
<keyword evidence="4" id="KW-1185">Reference proteome</keyword>
<evidence type="ECO:0000313" key="4">
    <source>
        <dbReference type="Proteomes" id="UP000250140"/>
    </source>
</evidence>